<name>A0A1R0H4E8_9FUNG</name>
<feature type="domain" description="Peptidase S1" evidence="5">
    <location>
        <begin position="45"/>
        <end position="290"/>
    </location>
</feature>
<dbReference type="AlphaFoldDB" id="A0A1R0H4E8"/>
<feature type="chain" id="PRO_5012119011" evidence="4">
    <location>
        <begin position="19"/>
        <end position="360"/>
    </location>
</feature>
<sequence length="360" mass="39891">MKHIILLFLLLILKTVISKSYKKKYANSYKNDYHTDIKLSNNLKILNGTAANPSNFPYAVFIFTHLYGHNSSCTGSLIAEGTVLTAAHCLLTPFGKIPTSSMYVTIGNSLNILTEKRIYNVSNTIAHPEFSFETYENDIGIIKFEHDDLNPISLAKIYSYSINDDLQVIASGWGATSNEDFSPSDVLMSVPLQISSSESCSYFYPIWISNNDKLICTKILNGQSPCYGDSGGPLVYSGVFPMPLVGIISFGLSKPLNSSARRQSDCGLSGSFGFYTHVFNYIDWISKMIGIDESDLIYTGVPFNSSKPFSISKISPASSYRSFGVSMSVNVNFSSFSSYYISFYYPFVVFVLMISIINTI</sequence>
<evidence type="ECO:0000313" key="6">
    <source>
        <dbReference type="EMBL" id="OLY84072.1"/>
    </source>
</evidence>
<accession>A0A1R0H4E8</accession>
<dbReference type="STRING" id="133383.A0A1R0H4E8"/>
<dbReference type="PROSITE" id="PS00135">
    <property type="entry name" value="TRYPSIN_SER"/>
    <property type="match status" value="1"/>
</dbReference>
<keyword evidence="2" id="KW-0645">Protease</keyword>
<keyword evidence="3" id="KW-0812">Transmembrane</keyword>
<evidence type="ECO:0000256" key="4">
    <source>
        <dbReference type="SAM" id="SignalP"/>
    </source>
</evidence>
<dbReference type="CDD" id="cd00190">
    <property type="entry name" value="Tryp_SPc"/>
    <property type="match status" value="1"/>
</dbReference>
<keyword evidence="2" id="KW-0378">Hydrolase</keyword>
<dbReference type="InterPro" id="IPR001314">
    <property type="entry name" value="Peptidase_S1A"/>
</dbReference>
<dbReference type="InterPro" id="IPR033116">
    <property type="entry name" value="TRYPSIN_SER"/>
</dbReference>
<keyword evidence="2" id="KW-0720">Serine protease</keyword>
<protein>
    <submittedName>
        <fullName evidence="6">Kallikrein-8</fullName>
    </submittedName>
</protein>
<dbReference type="InterPro" id="IPR009003">
    <property type="entry name" value="Peptidase_S1_PA"/>
</dbReference>
<evidence type="ECO:0000256" key="2">
    <source>
        <dbReference type="RuleBase" id="RU363034"/>
    </source>
</evidence>
<evidence type="ECO:0000313" key="7">
    <source>
        <dbReference type="Proteomes" id="UP000187455"/>
    </source>
</evidence>
<dbReference type="GO" id="GO:0004252">
    <property type="term" value="F:serine-type endopeptidase activity"/>
    <property type="evidence" value="ECO:0007669"/>
    <property type="project" value="InterPro"/>
</dbReference>
<keyword evidence="3" id="KW-0472">Membrane</keyword>
<feature type="signal peptide" evidence="4">
    <location>
        <begin position="1"/>
        <end position="18"/>
    </location>
</feature>
<dbReference type="Gene3D" id="2.40.10.10">
    <property type="entry name" value="Trypsin-like serine proteases"/>
    <property type="match status" value="1"/>
</dbReference>
<dbReference type="SMART" id="SM00020">
    <property type="entry name" value="Tryp_SPc"/>
    <property type="match status" value="1"/>
</dbReference>
<dbReference type="PRINTS" id="PR00722">
    <property type="entry name" value="CHYMOTRYPSIN"/>
</dbReference>
<dbReference type="PROSITE" id="PS50240">
    <property type="entry name" value="TRYPSIN_DOM"/>
    <property type="match status" value="1"/>
</dbReference>
<evidence type="ECO:0000256" key="1">
    <source>
        <dbReference type="ARBA" id="ARBA00023157"/>
    </source>
</evidence>
<feature type="transmembrane region" description="Helical" evidence="3">
    <location>
        <begin position="339"/>
        <end position="357"/>
    </location>
</feature>
<dbReference type="PANTHER" id="PTHR24260:SF136">
    <property type="entry name" value="GH08193P-RELATED"/>
    <property type="match status" value="1"/>
</dbReference>
<evidence type="ECO:0000259" key="5">
    <source>
        <dbReference type="PROSITE" id="PS50240"/>
    </source>
</evidence>
<dbReference type="Proteomes" id="UP000187455">
    <property type="component" value="Unassembled WGS sequence"/>
</dbReference>
<dbReference type="EMBL" id="LSSL01000631">
    <property type="protein sequence ID" value="OLY84072.1"/>
    <property type="molecule type" value="Genomic_DNA"/>
</dbReference>
<dbReference type="PROSITE" id="PS00134">
    <property type="entry name" value="TRYPSIN_HIS"/>
    <property type="match status" value="1"/>
</dbReference>
<comment type="caution">
    <text evidence="6">The sequence shown here is derived from an EMBL/GenBank/DDBJ whole genome shotgun (WGS) entry which is preliminary data.</text>
</comment>
<dbReference type="InterPro" id="IPR001254">
    <property type="entry name" value="Trypsin_dom"/>
</dbReference>
<keyword evidence="3" id="KW-1133">Transmembrane helix</keyword>
<dbReference type="InterPro" id="IPR051333">
    <property type="entry name" value="CLIP_Serine_Protease"/>
</dbReference>
<organism evidence="6 7">
    <name type="scientific">Smittium mucronatum</name>
    <dbReference type="NCBI Taxonomy" id="133383"/>
    <lineage>
        <taxon>Eukaryota</taxon>
        <taxon>Fungi</taxon>
        <taxon>Fungi incertae sedis</taxon>
        <taxon>Zoopagomycota</taxon>
        <taxon>Kickxellomycotina</taxon>
        <taxon>Harpellomycetes</taxon>
        <taxon>Harpellales</taxon>
        <taxon>Legeriomycetaceae</taxon>
        <taxon>Smittium</taxon>
    </lineage>
</organism>
<dbReference type="InterPro" id="IPR043504">
    <property type="entry name" value="Peptidase_S1_PA_chymotrypsin"/>
</dbReference>
<proteinExistence type="predicted"/>
<dbReference type="InterPro" id="IPR018114">
    <property type="entry name" value="TRYPSIN_HIS"/>
</dbReference>
<dbReference type="Pfam" id="PF00089">
    <property type="entry name" value="Trypsin"/>
    <property type="match status" value="1"/>
</dbReference>
<keyword evidence="1" id="KW-1015">Disulfide bond</keyword>
<reference evidence="6 7" key="1">
    <citation type="journal article" date="2016" name="Mol. Biol. Evol.">
        <title>Genome-Wide Survey of Gut Fungi (Harpellales) Reveals the First Horizontally Transferred Ubiquitin Gene from a Mosquito Host.</title>
        <authorList>
            <person name="Wang Y."/>
            <person name="White M.M."/>
            <person name="Kvist S."/>
            <person name="Moncalvo J.M."/>
        </authorList>
    </citation>
    <scope>NUCLEOTIDE SEQUENCE [LARGE SCALE GENOMIC DNA]</scope>
    <source>
        <strain evidence="6 7">ALG-7-W6</strain>
    </source>
</reference>
<gene>
    <name evidence="6" type="ORF">AYI68_g1774</name>
</gene>
<keyword evidence="7" id="KW-1185">Reference proteome</keyword>
<dbReference type="SUPFAM" id="SSF50494">
    <property type="entry name" value="Trypsin-like serine proteases"/>
    <property type="match status" value="1"/>
</dbReference>
<keyword evidence="4" id="KW-0732">Signal</keyword>
<dbReference type="GO" id="GO:0006508">
    <property type="term" value="P:proteolysis"/>
    <property type="evidence" value="ECO:0007669"/>
    <property type="project" value="UniProtKB-KW"/>
</dbReference>
<dbReference type="OrthoDB" id="6380398at2759"/>
<dbReference type="PANTHER" id="PTHR24260">
    <property type="match status" value="1"/>
</dbReference>
<evidence type="ECO:0000256" key="3">
    <source>
        <dbReference type="SAM" id="Phobius"/>
    </source>
</evidence>